<evidence type="ECO:0000313" key="7">
    <source>
        <dbReference type="Proteomes" id="UP000264006"/>
    </source>
</evidence>
<proteinExistence type="inferred from homology"/>
<feature type="domain" description="N-acetyltransferase" evidence="5">
    <location>
        <begin position="137"/>
        <end position="287"/>
    </location>
</feature>
<dbReference type="InterPro" id="IPR051531">
    <property type="entry name" value="N-acetyltransferase"/>
</dbReference>
<dbReference type="Proteomes" id="UP000264006">
    <property type="component" value="Chromosome"/>
</dbReference>
<reference evidence="6 7" key="1">
    <citation type="submission" date="2018-09" db="EMBL/GenBank/DDBJ databases">
        <title>Complete genome sequence of Euzebya sp. DY32-46 isolated from seawater of Pacific Ocean.</title>
        <authorList>
            <person name="Xu L."/>
            <person name="Wu Y.-H."/>
            <person name="Xu X.-W."/>
        </authorList>
    </citation>
    <scope>NUCLEOTIDE SEQUENCE [LARGE SCALE GENOMIC DNA]</scope>
    <source>
        <strain evidence="6 7">DY32-46</strain>
    </source>
</reference>
<dbReference type="Gene3D" id="3.40.630.30">
    <property type="match status" value="1"/>
</dbReference>
<sequence>MSEHRPTIVNDPDQDGEALDADLLPEEFPDDRPLASRAFGTTEAEQARGESLSHKLRREEPEVSDDGRASDKDDNDSDDSPDILAGDDEDADPTNSMTSIRGRSDRHDDDSGQPRGFRSAEEDAIHLVDRDRDLDVVTVSRLTHGDAEEFLDAVAASTKLHTPWVSPPDDLDGFKALVDRPEDRFVSFVIRCDEGMVGVVNANEIVMGVFRSTYLGYYAFEACAGRGLMQAGMRLVLGELFDTMGLHRAEANIRPENTRSIRLAERLGFRREGYSRDYLYLDGAWRDHERWALLSSDPR</sequence>
<feature type="compositionally biased region" description="Acidic residues" evidence="4">
    <location>
        <begin position="73"/>
        <end position="92"/>
    </location>
</feature>
<dbReference type="AlphaFoldDB" id="A0A346XVE6"/>
<evidence type="ECO:0000256" key="2">
    <source>
        <dbReference type="ARBA" id="ARBA00023315"/>
    </source>
</evidence>
<gene>
    <name evidence="6" type="ORF">DVS28_a1500</name>
</gene>
<organism evidence="6 7">
    <name type="scientific">Euzebya pacifica</name>
    <dbReference type="NCBI Taxonomy" id="1608957"/>
    <lineage>
        <taxon>Bacteria</taxon>
        <taxon>Bacillati</taxon>
        <taxon>Actinomycetota</taxon>
        <taxon>Nitriliruptoria</taxon>
        <taxon>Euzebyales</taxon>
    </lineage>
</organism>
<dbReference type="PROSITE" id="PS51186">
    <property type="entry name" value="GNAT"/>
    <property type="match status" value="1"/>
</dbReference>
<keyword evidence="2" id="KW-0012">Acyltransferase</keyword>
<keyword evidence="1 6" id="KW-0808">Transferase</keyword>
<evidence type="ECO:0000256" key="4">
    <source>
        <dbReference type="SAM" id="MobiDB-lite"/>
    </source>
</evidence>
<feature type="compositionally biased region" description="Basic and acidic residues" evidence="4">
    <location>
        <begin position="45"/>
        <end position="72"/>
    </location>
</feature>
<dbReference type="Pfam" id="PF13302">
    <property type="entry name" value="Acetyltransf_3"/>
    <property type="match status" value="1"/>
</dbReference>
<feature type="compositionally biased region" description="Acidic residues" evidence="4">
    <location>
        <begin position="12"/>
        <end position="29"/>
    </location>
</feature>
<evidence type="ECO:0000259" key="5">
    <source>
        <dbReference type="PROSITE" id="PS51186"/>
    </source>
</evidence>
<dbReference type="PANTHER" id="PTHR43792">
    <property type="entry name" value="GNAT FAMILY, PUTATIVE (AFU_ORTHOLOGUE AFUA_3G00765)-RELATED-RELATED"/>
    <property type="match status" value="1"/>
</dbReference>
<dbReference type="RefSeq" id="WP_216826458.1">
    <property type="nucleotide sequence ID" value="NZ_CP031165.1"/>
</dbReference>
<dbReference type="PANTHER" id="PTHR43792:SF8">
    <property type="entry name" value="[RIBOSOMAL PROTEIN US5]-ALANINE N-ACETYLTRANSFERASE"/>
    <property type="match status" value="1"/>
</dbReference>
<dbReference type="KEGG" id="euz:DVS28_a1500"/>
<protein>
    <submittedName>
        <fullName evidence="6">Ribosomal-protein-S5p-alanine acetyltransferase</fullName>
    </submittedName>
</protein>
<dbReference type="EMBL" id="CP031165">
    <property type="protein sequence ID" value="AXV06193.1"/>
    <property type="molecule type" value="Genomic_DNA"/>
</dbReference>
<keyword evidence="7" id="KW-1185">Reference proteome</keyword>
<dbReference type="InterPro" id="IPR000182">
    <property type="entry name" value="GNAT_dom"/>
</dbReference>
<accession>A0A346XVE6</accession>
<dbReference type="GO" id="GO:0005737">
    <property type="term" value="C:cytoplasm"/>
    <property type="evidence" value="ECO:0007669"/>
    <property type="project" value="TreeGrafter"/>
</dbReference>
<feature type="region of interest" description="Disordered" evidence="4">
    <location>
        <begin position="1"/>
        <end position="124"/>
    </location>
</feature>
<dbReference type="GO" id="GO:0008999">
    <property type="term" value="F:protein-N-terminal-alanine acetyltransferase activity"/>
    <property type="evidence" value="ECO:0007669"/>
    <property type="project" value="TreeGrafter"/>
</dbReference>
<feature type="compositionally biased region" description="Basic and acidic residues" evidence="4">
    <location>
        <begin position="102"/>
        <end position="124"/>
    </location>
</feature>
<comment type="similarity">
    <text evidence="3">Belongs to the acetyltransferase family. RimJ subfamily.</text>
</comment>
<evidence type="ECO:0000256" key="1">
    <source>
        <dbReference type="ARBA" id="ARBA00022679"/>
    </source>
</evidence>
<evidence type="ECO:0000256" key="3">
    <source>
        <dbReference type="ARBA" id="ARBA00038502"/>
    </source>
</evidence>
<evidence type="ECO:0000313" key="6">
    <source>
        <dbReference type="EMBL" id="AXV06193.1"/>
    </source>
</evidence>
<name>A0A346XVE6_9ACTN</name>
<dbReference type="SUPFAM" id="SSF55729">
    <property type="entry name" value="Acyl-CoA N-acyltransferases (Nat)"/>
    <property type="match status" value="1"/>
</dbReference>
<dbReference type="InterPro" id="IPR016181">
    <property type="entry name" value="Acyl_CoA_acyltransferase"/>
</dbReference>